<sequence length="177" mass="19934">MYNFFKQANSQLRLFAIIYMVFGLILCFFNKSILTMSARVIGGVLLAYGVYELYVYFMKRQTVSSVPLFTGVPCALIGGFMIFSPESLVAILPVLAGIILVLNSVMQMQKAFLLKDHGFENWIWTFIVSLVTLVVGVIILLRPIQTLAFILQLVGVCLIIEGVIMLINEHEVNKYIQ</sequence>
<keyword evidence="2" id="KW-1185">Reference proteome</keyword>
<name>A0AC61R9G6_9FIRM</name>
<proteinExistence type="predicted"/>
<evidence type="ECO:0000313" key="2">
    <source>
        <dbReference type="Proteomes" id="UP000308836"/>
    </source>
</evidence>
<reference evidence="1" key="1">
    <citation type="submission" date="2019-04" db="EMBL/GenBank/DDBJ databases">
        <title>Microbes associate with the intestines of laboratory mice.</title>
        <authorList>
            <person name="Navarre W."/>
            <person name="Wong E."/>
            <person name="Huang K."/>
            <person name="Tropini C."/>
            <person name="Ng K."/>
            <person name="Yu B."/>
        </authorList>
    </citation>
    <scope>NUCLEOTIDE SEQUENCE</scope>
    <source>
        <strain evidence="1">NM09_H32</strain>
    </source>
</reference>
<evidence type="ECO:0000313" key="1">
    <source>
        <dbReference type="EMBL" id="TGY66626.1"/>
    </source>
</evidence>
<accession>A0AC61R9G6</accession>
<comment type="caution">
    <text evidence="1">The sequence shown here is derived from an EMBL/GenBank/DDBJ whole genome shotgun (WGS) entry which is preliminary data.</text>
</comment>
<gene>
    <name evidence="1" type="ORF">E5336_03630</name>
</gene>
<organism evidence="1 2">
    <name type="scientific">Dubosiella muris</name>
    <dbReference type="NCBI Taxonomy" id="3038133"/>
    <lineage>
        <taxon>Bacteria</taxon>
        <taxon>Bacillati</taxon>
        <taxon>Bacillota</taxon>
        <taxon>Erysipelotrichia</taxon>
        <taxon>Erysipelotrichales</taxon>
        <taxon>Erysipelotrichaceae</taxon>
        <taxon>Dubosiella</taxon>
    </lineage>
</organism>
<protein>
    <submittedName>
        <fullName evidence="1">Uncharacterized protein</fullName>
    </submittedName>
</protein>
<dbReference type="EMBL" id="SRYG01000005">
    <property type="protein sequence ID" value="TGY66626.1"/>
    <property type="molecule type" value="Genomic_DNA"/>
</dbReference>
<dbReference type="Proteomes" id="UP000308836">
    <property type="component" value="Unassembled WGS sequence"/>
</dbReference>